<gene>
    <name evidence="11" type="ORF">SSX86_017945</name>
</gene>
<dbReference type="SUPFAM" id="SSF51126">
    <property type="entry name" value="Pectin lyase-like"/>
    <property type="match status" value="1"/>
</dbReference>
<dbReference type="InterPro" id="IPR011050">
    <property type="entry name" value="Pectin_lyase_fold/virulence"/>
</dbReference>
<comment type="catalytic activity">
    <reaction evidence="1 8">
        <text>Eliminative cleavage of (1-&gt;4)-alpha-D-galacturonan to give oligosaccharides with 4-deoxy-alpha-D-galact-4-enuronosyl groups at their non-reducing ends.</text>
        <dbReference type="EC" id="4.2.2.2"/>
    </reaction>
</comment>
<dbReference type="EMBL" id="JBCNJP010000018">
    <property type="protein sequence ID" value="KAK9064073.1"/>
    <property type="molecule type" value="Genomic_DNA"/>
</dbReference>
<dbReference type="Pfam" id="PF00544">
    <property type="entry name" value="Pectate_lyase_4"/>
    <property type="match status" value="1"/>
</dbReference>
<dbReference type="PRINTS" id="PR00807">
    <property type="entry name" value="AMBALLERGEN"/>
</dbReference>
<keyword evidence="9" id="KW-1133">Transmembrane helix</keyword>
<evidence type="ECO:0000256" key="3">
    <source>
        <dbReference type="ARBA" id="ARBA00012272"/>
    </source>
</evidence>
<dbReference type="GO" id="GO:0030570">
    <property type="term" value="F:pectate lyase activity"/>
    <property type="evidence" value="ECO:0007669"/>
    <property type="project" value="UniProtKB-EC"/>
</dbReference>
<keyword evidence="12" id="KW-1185">Reference proteome</keyword>
<dbReference type="InterPro" id="IPR045032">
    <property type="entry name" value="PEL"/>
</dbReference>
<comment type="similarity">
    <text evidence="8">Belongs to the polysaccharide lyase 1 family.</text>
</comment>
<comment type="cofactor">
    <cofactor evidence="8">
        <name>Ca(2+)</name>
        <dbReference type="ChEBI" id="CHEBI:29108"/>
    </cofactor>
    <text evidence="8">Binds 1 Ca(2+) ion. Required for its activity.</text>
</comment>
<dbReference type="SMART" id="SM00656">
    <property type="entry name" value="Amb_all"/>
    <property type="match status" value="1"/>
</dbReference>
<comment type="pathway">
    <text evidence="2 8">Glycan metabolism; pectin degradation; 2-dehydro-3-deoxy-D-gluconate from pectin: step 2/5.</text>
</comment>
<comment type="caution">
    <text evidence="11">The sequence shown here is derived from an EMBL/GenBank/DDBJ whole genome shotgun (WGS) entry which is preliminary data.</text>
</comment>
<evidence type="ECO:0000256" key="8">
    <source>
        <dbReference type="RuleBase" id="RU361123"/>
    </source>
</evidence>
<evidence type="ECO:0000256" key="1">
    <source>
        <dbReference type="ARBA" id="ARBA00000695"/>
    </source>
</evidence>
<keyword evidence="5" id="KW-0732">Signal</keyword>
<evidence type="ECO:0000256" key="4">
    <source>
        <dbReference type="ARBA" id="ARBA00022723"/>
    </source>
</evidence>
<dbReference type="AlphaFoldDB" id="A0AAP0D3I3"/>
<dbReference type="InterPro" id="IPR002022">
    <property type="entry name" value="Pec_lyase"/>
</dbReference>
<dbReference type="Proteomes" id="UP001408789">
    <property type="component" value="Unassembled WGS sequence"/>
</dbReference>
<dbReference type="PANTHER" id="PTHR31683:SF136">
    <property type="entry name" value="PECTATE LYASE"/>
    <property type="match status" value="1"/>
</dbReference>
<keyword evidence="6 8" id="KW-0106">Calcium</keyword>
<evidence type="ECO:0000313" key="11">
    <source>
        <dbReference type="EMBL" id="KAK9064073.1"/>
    </source>
</evidence>
<evidence type="ECO:0000256" key="5">
    <source>
        <dbReference type="ARBA" id="ARBA00022729"/>
    </source>
</evidence>
<protein>
    <recommendedName>
        <fullName evidence="3 8">Pectate lyase</fullName>
        <ecNumber evidence="3 8">4.2.2.2</ecNumber>
    </recommendedName>
</protein>
<dbReference type="InterPro" id="IPR012334">
    <property type="entry name" value="Pectin_lyas_fold"/>
</dbReference>
<evidence type="ECO:0000256" key="2">
    <source>
        <dbReference type="ARBA" id="ARBA00005220"/>
    </source>
</evidence>
<keyword evidence="9" id="KW-0472">Membrane</keyword>
<dbReference type="PANTHER" id="PTHR31683">
    <property type="entry name" value="PECTATE LYASE 18-RELATED"/>
    <property type="match status" value="1"/>
</dbReference>
<dbReference type="Gene3D" id="2.160.20.10">
    <property type="entry name" value="Single-stranded right-handed beta-helix, Pectin lyase-like"/>
    <property type="match status" value="1"/>
</dbReference>
<dbReference type="GO" id="GO:0046872">
    <property type="term" value="F:metal ion binding"/>
    <property type="evidence" value="ECO:0007669"/>
    <property type="project" value="UniProtKB-KW"/>
</dbReference>
<feature type="domain" description="Pectate lyase" evidence="10">
    <location>
        <begin position="166"/>
        <end position="363"/>
    </location>
</feature>
<accession>A0AAP0D3I3</accession>
<keyword evidence="4 8" id="KW-0479">Metal-binding</keyword>
<proteinExistence type="inferred from homology"/>
<reference evidence="11 12" key="1">
    <citation type="submission" date="2024-04" db="EMBL/GenBank/DDBJ databases">
        <title>The reference genome of an endangered Asteraceae, Deinandra increscens subsp. villosa, native to the Central Coast of California.</title>
        <authorList>
            <person name="Guilliams M."/>
            <person name="Hasenstab-Lehman K."/>
            <person name="Meyer R."/>
            <person name="Mcevoy S."/>
        </authorList>
    </citation>
    <scope>NUCLEOTIDE SEQUENCE [LARGE SCALE GENOMIC DNA]</scope>
    <source>
        <tissue evidence="11">Leaf</tissue>
    </source>
</reference>
<dbReference type="InterPro" id="IPR018082">
    <property type="entry name" value="AmbAllergen"/>
</dbReference>
<evidence type="ECO:0000313" key="12">
    <source>
        <dbReference type="Proteomes" id="UP001408789"/>
    </source>
</evidence>
<evidence type="ECO:0000256" key="7">
    <source>
        <dbReference type="ARBA" id="ARBA00023239"/>
    </source>
</evidence>
<evidence type="ECO:0000259" key="10">
    <source>
        <dbReference type="SMART" id="SM00656"/>
    </source>
</evidence>
<organism evidence="11 12">
    <name type="scientific">Deinandra increscens subsp. villosa</name>
    <dbReference type="NCBI Taxonomy" id="3103831"/>
    <lineage>
        <taxon>Eukaryota</taxon>
        <taxon>Viridiplantae</taxon>
        <taxon>Streptophyta</taxon>
        <taxon>Embryophyta</taxon>
        <taxon>Tracheophyta</taxon>
        <taxon>Spermatophyta</taxon>
        <taxon>Magnoliopsida</taxon>
        <taxon>eudicotyledons</taxon>
        <taxon>Gunneridae</taxon>
        <taxon>Pentapetalae</taxon>
        <taxon>asterids</taxon>
        <taxon>campanulids</taxon>
        <taxon>Asterales</taxon>
        <taxon>Asteraceae</taxon>
        <taxon>Asteroideae</taxon>
        <taxon>Heliantheae alliance</taxon>
        <taxon>Madieae</taxon>
        <taxon>Madiinae</taxon>
        <taxon>Deinandra</taxon>
    </lineage>
</organism>
<keyword evidence="9" id="KW-0812">Transmembrane</keyword>
<keyword evidence="7 8" id="KW-0456">Lyase</keyword>
<dbReference type="EC" id="4.2.2.2" evidence="3 8"/>
<feature type="transmembrane region" description="Helical" evidence="9">
    <location>
        <begin position="21"/>
        <end position="46"/>
    </location>
</feature>
<evidence type="ECO:0000256" key="9">
    <source>
        <dbReference type="SAM" id="Phobius"/>
    </source>
</evidence>
<name>A0AAP0D3I3_9ASTR</name>
<sequence length="590" mass="62782">MWKFIPKRKENFGQEMSLNACTSFFTYMLYVTCISSTFIGAILLPYQHPDPEAIVLQLQRKVNASIASRRRILETDPLYILSKDQAPCQTGNPVDDCWRCDPNWANDRQRLADCAIGFGQGATGGKGGQIYIVSDPSDGDPENPPPGTLRHAVIQSEPLWIIFANDMHINLKNELVVSSSKTIDGRGAIVHVTGKGCIVIENVGNIIIHGLYIHDCEPSGKAKIRVSPTDVVGRGKTDGDGLTIKGVRNLWIDHCSFARCTDGLVDITEGSTAVTVTNSYFTEHTKVMLLGHSDDYLGDAGMQVTVAFNHFGKGLVERMPRCRHGYFHVVNNDYTEWQLYAIGGSAAPTINSQGNRFVASPSSNKEVTKRMEAKEDEWRGWNWRTEGDLMVNGAFFVPSGAEISVQYEKASSVPPMSAYLINQLTMHAGVLVGAPSNVGDNPPPGITVPGGGGGGGPPMIIPPVDGGNPPGIIPGGLGGNPYGTTPPNCYAPGKIQGGCSPGNVLGGGDPGFSGGGNNFVPGSPPFGVLQGCGPGIIPYCGGPGSRMISGVSSSIHTMARSSIPTTILLSSLVILSLQMTVTSVFYSHYS</sequence>
<evidence type="ECO:0000256" key="6">
    <source>
        <dbReference type="ARBA" id="ARBA00022837"/>
    </source>
</evidence>